<dbReference type="InterPro" id="IPR024336">
    <property type="entry name" value="tRNA_splic_suSen54_N"/>
</dbReference>
<dbReference type="Proteomes" id="UP000593562">
    <property type="component" value="Unassembled WGS sequence"/>
</dbReference>
<feature type="region of interest" description="Disordered" evidence="3">
    <location>
        <begin position="25"/>
        <end position="72"/>
    </location>
</feature>
<feature type="domain" description="tRNA-splicing endonuclease subunit Sen54 N-terminal" evidence="4">
    <location>
        <begin position="73"/>
        <end position="132"/>
    </location>
</feature>
<dbReference type="GO" id="GO:0004519">
    <property type="term" value="F:endonuclease activity"/>
    <property type="evidence" value="ECO:0007669"/>
    <property type="project" value="UniProtKB-KW"/>
</dbReference>
<gene>
    <name evidence="5" type="ORF">HS088_TW13G00566</name>
</gene>
<comment type="similarity">
    <text evidence="1">Belongs to the SEN54 family.</text>
</comment>
<organism evidence="5 6">
    <name type="scientific">Tripterygium wilfordii</name>
    <name type="common">Thunder God vine</name>
    <dbReference type="NCBI Taxonomy" id="458696"/>
    <lineage>
        <taxon>Eukaryota</taxon>
        <taxon>Viridiplantae</taxon>
        <taxon>Streptophyta</taxon>
        <taxon>Embryophyta</taxon>
        <taxon>Tracheophyta</taxon>
        <taxon>Spermatophyta</taxon>
        <taxon>Magnoliopsida</taxon>
        <taxon>eudicotyledons</taxon>
        <taxon>Gunneridae</taxon>
        <taxon>Pentapetalae</taxon>
        <taxon>rosids</taxon>
        <taxon>fabids</taxon>
        <taxon>Celastrales</taxon>
        <taxon>Celastraceae</taxon>
        <taxon>Tripterygium</taxon>
    </lineage>
</organism>
<dbReference type="OrthoDB" id="408683at2759"/>
<sequence length="288" mass="32276">MASEPEMSNWTDLLHSSTKLLEQVAPSAQFPPLQDHWEGSTGGEISDSDVSFQDTNDGNEDEDLYTSASGSPSKLQFRRDVSRARWNQEMQMAEVLEKKGKMWITTGIVRGGQTFCFLEETLFLAEIGALHLLGDKDTCLALKDIYEKVSEGKSGCCYEFFQVYRQLKSLGYIVGRHGVAWTIKSSKSTSESHSLKEKDSVIELFGNMQVNDNFRPAFDVYYPNSRFRKSAPGDPSFVLCLASGSPPSEAEIQVLEKQFNGVPLKFCHVEHGRVSFFSFDKVELPVLP</sequence>
<keyword evidence="5" id="KW-0540">Nuclease</keyword>
<evidence type="ECO:0000313" key="5">
    <source>
        <dbReference type="EMBL" id="KAF5737678.1"/>
    </source>
</evidence>
<comment type="caution">
    <text evidence="5">The sequence shown here is derived from an EMBL/GenBank/DDBJ whole genome shotgun (WGS) entry which is preliminary data.</text>
</comment>
<evidence type="ECO:0000259" key="4">
    <source>
        <dbReference type="Pfam" id="PF12928"/>
    </source>
</evidence>
<dbReference type="InterPro" id="IPR024337">
    <property type="entry name" value="tRNA_splic_suSen54"/>
</dbReference>
<reference evidence="5 6" key="1">
    <citation type="journal article" date="2020" name="Nat. Commun.">
        <title>Genome of Tripterygium wilfordii and identification of cytochrome P450 involved in triptolide biosynthesis.</title>
        <authorList>
            <person name="Tu L."/>
            <person name="Su P."/>
            <person name="Zhang Z."/>
            <person name="Gao L."/>
            <person name="Wang J."/>
            <person name="Hu T."/>
            <person name="Zhou J."/>
            <person name="Zhang Y."/>
            <person name="Zhao Y."/>
            <person name="Liu Y."/>
            <person name="Song Y."/>
            <person name="Tong Y."/>
            <person name="Lu Y."/>
            <person name="Yang J."/>
            <person name="Xu C."/>
            <person name="Jia M."/>
            <person name="Peters R.J."/>
            <person name="Huang L."/>
            <person name="Gao W."/>
        </authorList>
    </citation>
    <scope>NUCLEOTIDE SEQUENCE [LARGE SCALE GENOMIC DNA]</scope>
    <source>
        <strain evidence="6">cv. XIE 37</strain>
        <tissue evidence="5">Leaf</tissue>
    </source>
</reference>
<accession>A0A7J7CUJ6</accession>
<dbReference type="PANTHER" id="PTHR21027:SF1">
    <property type="entry name" value="TRNA-SPLICING ENDONUCLEASE SUBUNIT SEN54"/>
    <property type="match status" value="1"/>
</dbReference>
<keyword evidence="2" id="KW-0819">tRNA processing</keyword>
<dbReference type="EMBL" id="JAAARO010000013">
    <property type="protein sequence ID" value="KAF5737678.1"/>
    <property type="molecule type" value="Genomic_DNA"/>
</dbReference>
<evidence type="ECO:0000313" key="6">
    <source>
        <dbReference type="Proteomes" id="UP000593562"/>
    </source>
</evidence>
<dbReference type="Pfam" id="PF12928">
    <property type="entry name" value="tRNA_int_end_N2"/>
    <property type="match status" value="1"/>
</dbReference>
<dbReference type="FunCoup" id="A0A7J7CUJ6">
    <property type="interactions" value="227"/>
</dbReference>
<keyword evidence="6" id="KW-1185">Reference proteome</keyword>
<name>A0A7J7CUJ6_TRIWF</name>
<dbReference type="GO" id="GO:0000379">
    <property type="term" value="P:tRNA-type intron splice site recognition and cleavage"/>
    <property type="evidence" value="ECO:0007669"/>
    <property type="project" value="TreeGrafter"/>
</dbReference>
<dbReference type="AlphaFoldDB" id="A0A7J7CUJ6"/>
<dbReference type="InParanoid" id="A0A7J7CUJ6"/>
<evidence type="ECO:0000256" key="1">
    <source>
        <dbReference type="ARBA" id="ARBA00005736"/>
    </source>
</evidence>
<evidence type="ECO:0000256" key="2">
    <source>
        <dbReference type="ARBA" id="ARBA00022694"/>
    </source>
</evidence>
<protein>
    <submittedName>
        <fullName evidence="5">tRNA-splicing endonuclease subunit Sen54-like isoform X1</fullName>
    </submittedName>
</protein>
<dbReference type="GO" id="GO:0000214">
    <property type="term" value="C:tRNA-intron endonuclease complex"/>
    <property type="evidence" value="ECO:0007669"/>
    <property type="project" value="TreeGrafter"/>
</dbReference>
<keyword evidence="5" id="KW-0378">Hydrolase</keyword>
<evidence type="ECO:0000256" key="3">
    <source>
        <dbReference type="SAM" id="MobiDB-lite"/>
    </source>
</evidence>
<proteinExistence type="inferred from homology"/>
<dbReference type="PANTHER" id="PTHR21027">
    <property type="entry name" value="TRNA-SPLICING ENDONUCLEASE SUBUNIT SEN54"/>
    <property type="match status" value="1"/>
</dbReference>
<keyword evidence="5" id="KW-0255">Endonuclease</keyword>